<organism evidence="2 3">
    <name type="scientific">Streptomyces seoulensis</name>
    <dbReference type="NCBI Taxonomy" id="73044"/>
    <lineage>
        <taxon>Bacteria</taxon>
        <taxon>Bacillati</taxon>
        <taxon>Actinomycetota</taxon>
        <taxon>Actinomycetes</taxon>
        <taxon>Kitasatosporales</taxon>
        <taxon>Streptomycetaceae</taxon>
        <taxon>Streptomyces</taxon>
    </lineage>
</organism>
<feature type="transmembrane region" description="Helical" evidence="1">
    <location>
        <begin position="41"/>
        <end position="61"/>
    </location>
</feature>
<gene>
    <name evidence="2" type="ORF">D0Z67_01220</name>
</gene>
<evidence type="ECO:0000256" key="1">
    <source>
        <dbReference type="SAM" id="Phobius"/>
    </source>
</evidence>
<keyword evidence="1" id="KW-0472">Membrane</keyword>
<dbReference type="KEGG" id="sseo:D0Z67_01220"/>
<sequence>MRSRSSTAPGPRMDLPEYFGSWTGIRNRLRKWVADGTCEKILTALLAGGVTVAGIAGIGVVPDRLRDPVSGAVR</sequence>
<evidence type="ECO:0000313" key="3">
    <source>
        <dbReference type="Proteomes" id="UP000292547"/>
    </source>
</evidence>
<reference evidence="2 3" key="1">
    <citation type="submission" date="2018-08" db="EMBL/GenBank/DDBJ databases">
        <title>The complete genome sequence of Streptomyces seoulensis, a pioneer strain for nickel superoxide dismutase discovery.</title>
        <authorList>
            <person name="Shin J."/>
            <person name="Lee J.-S."/>
            <person name="Lee E.-J."/>
            <person name="Youn H.-D."/>
        </authorList>
    </citation>
    <scope>NUCLEOTIDE SEQUENCE [LARGE SCALE GENOMIC DNA]</scope>
    <source>
        <strain evidence="2 3">KCTC 9819</strain>
    </source>
</reference>
<dbReference type="AlphaFoldDB" id="A0A4P6TP79"/>
<keyword evidence="1" id="KW-1133">Transmembrane helix</keyword>
<dbReference type="OrthoDB" id="4546548at2"/>
<protein>
    <recommendedName>
        <fullName evidence="4">Transposase</fullName>
    </recommendedName>
</protein>
<evidence type="ECO:0008006" key="4">
    <source>
        <dbReference type="Google" id="ProtNLM"/>
    </source>
</evidence>
<name>A0A4P6TP79_STRSO</name>
<evidence type="ECO:0000313" key="2">
    <source>
        <dbReference type="EMBL" id="QBJ89075.1"/>
    </source>
</evidence>
<dbReference type="Proteomes" id="UP000292547">
    <property type="component" value="Chromosome"/>
</dbReference>
<dbReference type="EMBL" id="CP032229">
    <property type="protein sequence ID" value="QBJ89075.1"/>
    <property type="molecule type" value="Genomic_DNA"/>
</dbReference>
<keyword evidence="1" id="KW-0812">Transmembrane</keyword>
<keyword evidence="3" id="KW-1185">Reference proteome</keyword>
<accession>A0A4P6TP79</accession>
<dbReference type="STRING" id="73044.GCA_000725795_02246"/>
<proteinExistence type="predicted"/>